<keyword evidence="5" id="KW-0653">Protein transport</keyword>
<dbReference type="InterPro" id="IPR001388">
    <property type="entry name" value="Synaptobrevin-like"/>
</dbReference>
<dbReference type="Gene3D" id="1.20.5.110">
    <property type="match status" value="1"/>
</dbReference>
<evidence type="ECO:0000256" key="5">
    <source>
        <dbReference type="ARBA" id="ARBA00022927"/>
    </source>
</evidence>
<dbReference type="InterPro" id="IPR051097">
    <property type="entry name" value="Synaptobrevin-like_transport"/>
</dbReference>
<dbReference type="Pfam" id="PF00957">
    <property type="entry name" value="Synaptobrevin"/>
    <property type="match status" value="1"/>
</dbReference>
<comment type="subcellular location">
    <subcellularLocation>
        <location evidence="1">Golgi apparatus membrane</location>
        <topology evidence="1">Single-pass type IV membrane protein</topology>
    </subcellularLocation>
</comment>
<feature type="transmembrane region" description="Helical" evidence="16">
    <location>
        <begin position="437"/>
        <end position="462"/>
    </location>
</feature>
<dbReference type="InterPro" id="IPR011012">
    <property type="entry name" value="Longin-like_dom_sf"/>
</dbReference>
<feature type="domain" description="NAC" evidence="19">
    <location>
        <begin position="4"/>
        <end position="161"/>
    </location>
</feature>
<keyword evidence="21" id="KW-1185">Reference proteome</keyword>
<feature type="domain" description="Longin" evidence="17">
    <location>
        <begin position="261"/>
        <end position="365"/>
    </location>
</feature>
<dbReference type="FunFam" id="3.30.450.50:FF:000011">
    <property type="entry name" value="Vesicle-associated membrane protein 714"/>
    <property type="match status" value="1"/>
</dbReference>
<name>A0A4P1RAG2_LUPAN</name>
<keyword evidence="11 16" id="KW-0472">Membrane</keyword>
<dbReference type="InterPro" id="IPR042855">
    <property type="entry name" value="V_SNARE_CC"/>
</dbReference>
<dbReference type="InterPro" id="IPR003441">
    <property type="entry name" value="NAC-dom"/>
</dbReference>
<evidence type="ECO:0000256" key="2">
    <source>
        <dbReference type="ARBA" id="ARBA00008025"/>
    </source>
</evidence>
<evidence type="ECO:0000256" key="13">
    <source>
        <dbReference type="ARBA" id="ARBA00023242"/>
    </source>
</evidence>
<evidence type="ECO:0000256" key="12">
    <source>
        <dbReference type="ARBA" id="ARBA00023163"/>
    </source>
</evidence>
<dbReference type="GO" id="GO:0003677">
    <property type="term" value="F:DNA binding"/>
    <property type="evidence" value="ECO:0007669"/>
    <property type="project" value="UniProtKB-KW"/>
</dbReference>
<dbReference type="Gene3D" id="2.170.150.80">
    <property type="entry name" value="NAC domain"/>
    <property type="match status" value="1"/>
</dbReference>
<evidence type="ECO:0000256" key="4">
    <source>
        <dbReference type="ARBA" id="ARBA00022692"/>
    </source>
</evidence>
<sequence>MENLPPGVRFFPTEEELVSFYLYNKLQGQINAIDRVIPVIDINAVEPSTLPALAGELCRGDREQWFFFTAGQEREARGGRPSRTTACGYWKATGSPGYVYSSDNNVIGVKKTMVFYKGKAPTGKKTKWKMNEYKAIQPSNQSTTATPQLRREFSLCRVYIISGSFRAFDRRPLENKRVESRFDEIEENRVVAVVDRSCSSQTPHLVGDYNGSMQEVCGSNSTNWNVNNDEIQLQEPLWEWEQLNCRKKLFANFPMAILYALVARGTVVLAEFSAVTGNPGAVARRLLEKLPAETDSRLCFSQDRYIFHILRSDGLTYLCMANDTFGRRIPFSYLEDIQMRFMKNYGRVANYAPAYAMNDEFSRVLHHQMEFFSSNTSTDTLNRIRTIMVDNIEKILERGDRIELLVDKTSTMQDNAFHFRKQSKRLRRALWMKNFKLLLLLTVLIVLFLYLIIAACCGGLTLPSCRS</sequence>
<evidence type="ECO:0000256" key="10">
    <source>
        <dbReference type="ARBA" id="ARBA00023125"/>
    </source>
</evidence>
<dbReference type="AlphaFoldDB" id="A0A4P1RAG2"/>
<evidence type="ECO:0000256" key="1">
    <source>
        <dbReference type="ARBA" id="ARBA00004409"/>
    </source>
</evidence>
<accession>A0A4P1RAG2</accession>
<dbReference type="PROSITE" id="PS50859">
    <property type="entry name" value="LONGIN"/>
    <property type="match status" value="1"/>
</dbReference>
<dbReference type="Pfam" id="PF13774">
    <property type="entry name" value="Longin"/>
    <property type="match status" value="1"/>
</dbReference>
<protein>
    <recommendedName>
        <fullName evidence="22">NAC domain-containing protein</fullName>
    </recommendedName>
</protein>
<dbReference type="SUPFAM" id="SSF101941">
    <property type="entry name" value="NAC domain"/>
    <property type="match status" value="1"/>
</dbReference>
<comment type="similarity">
    <text evidence="2">Belongs to the synaptobrevin family.</text>
</comment>
<dbReference type="SUPFAM" id="SSF64356">
    <property type="entry name" value="SNARE-like"/>
    <property type="match status" value="1"/>
</dbReference>
<keyword evidence="12" id="KW-0804">Transcription</keyword>
<dbReference type="CDD" id="cd14824">
    <property type="entry name" value="Longin"/>
    <property type="match status" value="1"/>
</dbReference>
<dbReference type="GO" id="GO:0006355">
    <property type="term" value="P:regulation of DNA-templated transcription"/>
    <property type="evidence" value="ECO:0007669"/>
    <property type="project" value="InterPro"/>
</dbReference>
<dbReference type="FunFam" id="1.20.5.110:FF:000004">
    <property type="entry name" value="Vesicle-associated membrane protein 7"/>
    <property type="match status" value="1"/>
</dbReference>
<comment type="function">
    <text evidence="14">Involved in the targeting and/or fusion of transport vesicles to their target membrane.</text>
</comment>
<dbReference type="PRINTS" id="PR00219">
    <property type="entry name" value="SYNAPTOBREVN"/>
</dbReference>
<keyword evidence="13" id="KW-0539">Nucleus</keyword>
<reference evidence="20 21" key="1">
    <citation type="journal article" date="2017" name="Plant Biotechnol. J.">
        <title>A comprehensive draft genome sequence for lupin (Lupinus angustifolius), an emerging health food: insights into plant-microbe interactions and legume evolution.</title>
        <authorList>
            <person name="Hane J.K."/>
            <person name="Ming Y."/>
            <person name="Kamphuis L.G."/>
            <person name="Nelson M.N."/>
            <person name="Garg G."/>
            <person name="Atkins C.A."/>
            <person name="Bayer P.E."/>
            <person name="Bravo A."/>
            <person name="Bringans S."/>
            <person name="Cannon S."/>
            <person name="Edwards D."/>
            <person name="Foley R."/>
            <person name="Gao L.L."/>
            <person name="Harrison M.J."/>
            <person name="Huang W."/>
            <person name="Hurgobin B."/>
            <person name="Li S."/>
            <person name="Liu C.W."/>
            <person name="McGrath A."/>
            <person name="Morahan G."/>
            <person name="Murray J."/>
            <person name="Weller J."/>
            <person name="Jian J."/>
            <person name="Singh K.B."/>
        </authorList>
    </citation>
    <scope>NUCLEOTIDE SEQUENCE</scope>
    <source>
        <strain evidence="21">cv. Tanjil</strain>
        <tissue evidence="20">Whole plant</tissue>
    </source>
</reference>
<dbReference type="PROSITE" id="PS00417">
    <property type="entry name" value="SYNAPTOBREVIN"/>
    <property type="match status" value="1"/>
</dbReference>
<evidence type="ECO:0000256" key="3">
    <source>
        <dbReference type="ARBA" id="ARBA00022448"/>
    </source>
</evidence>
<evidence type="ECO:0000256" key="11">
    <source>
        <dbReference type="ARBA" id="ARBA00023136"/>
    </source>
</evidence>
<evidence type="ECO:0000256" key="14">
    <source>
        <dbReference type="ARBA" id="ARBA00037493"/>
    </source>
</evidence>
<keyword evidence="7" id="KW-0805">Transcription regulation</keyword>
<dbReference type="GO" id="GO:0015031">
    <property type="term" value="P:protein transport"/>
    <property type="evidence" value="ECO:0007669"/>
    <property type="project" value="UniProtKB-KW"/>
</dbReference>
<evidence type="ECO:0000256" key="9">
    <source>
        <dbReference type="ARBA" id="ARBA00023054"/>
    </source>
</evidence>
<feature type="domain" description="V-SNARE coiled-coil homology" evidence="18">
    <location>
        <begin position="373"/>
        <end position="433"/>
    </location>
</feature>
<dbReference type="Gene3D" id="3.30.450.50">
    <property type="entry name" value="Longin domain"/>
    <property type="match status" value="1"/>
</dbReference>
<evidence type="ECO:0000256" key="15">
    <source>
        <dbReference type="PROSITE-ProRule" id="PRU00290"/>
    </source>
</evidence>
<dbReference type="InterPro" id="IPR036093">
    <property type="entry name" value="NAC_dom_sf"/>
</dbReference>
<evidence type="ECO:0000259" key="17">
    <source>
        <dbReference type="PROSITE" id="PS50859"/>
    </source>
</evidence>
<evidence type="ECO:0000259" key="18">
    <source>
        <dbReference type="PROSITE" id="PS50892"/>
    </source>
</evidence>
<dbReference type="EMBL" id="CM007368">
    <property type="protein sequence ID" value="OIW05879.1"/>
    <property type="molecule type" value="Genomic_DNA"/>
</dbReference>
<keyword evidence="9 15" id="KW-0175">Coiled coil</keyword>
<dbReference type="Proteomes" id="UP000188354">
    <property type="component" value="Chromosome LG08"/>
</dbReference>
<dbReference type="PANTHER" id="PTHR21136">
    <property type="entry name" value="SNARE PROTEINS"/>
    <property type="match status" value="1"/>
</dbReference>
<dbReference type="Gramene" id="OIW05879">
    <property type="protein sequence ID" value="OIW05879"/>
    <property type="gene ID" value="TanjilG_23665"/>
</dbReference>
<dbReference type="SMART" id="SM01270">
    <property type="entry name" value="Longin"/>
    <property type="match status" value="1"/>
</dbReference>
<evidence type="ECO:0000259" key="19">
    <source>
        <dbReference type="PROSITE" id="PS51005"/>
    </source>
</evidence>
<evidence type="ECO:0008006" key="22">
    <source>
        <dbReference type="Google" id="ProtNLM"/>
    </source>
</evidence>
<evidence type="ECO:0000256" key="16">
    <source>
        <dbReference type="SAM" id="Phobius"/>
    </source>
</evidence>
<evidence type="ECO:0000256" key="8">
    <source>
        <dbReference type="ARBA" id="ARBA00023034"/>
    </source>
</evidence>
<dbReference type="CDD" id="cd15843">
    <property type="entry name" value="R-SNARE"/>
    <property type="match status" value="1"/>
</dbReference>
<dbReference type="SUPFAM" id="SSF58038">
    <property type="entry name" value="SNARE fusion complex"/>
    <property type="match status" value="1"/>
</dbReference>
<dbReference type="GO" id="GO:0000139">
    <property type="term" value="C:Golgi membrane"/>
    <property type="evidence" value="ECO:0007669"/>
    <property type="project" value="UniProtKB-SubCell"/>
</dbReference>
<evidence type="ECO:0000256" key="6">
    <source>
        <dbReference type="ARBA" id="ARBA00022989"/>
    </source>
</evidence>
<keyword evidence="8" id="KW-0333">Golgi apparatus</keyword>
<keyword evidence="4 16" id="KW-0812">Transmembrane</keyword>
<dbReference type="PANTHER" id="PTHR21136:SF214">
    <property type="entry name" value="VESICLE-ASSOCIATED MEMBRANE PROTEIN 714"/>
    <property type="match status" value="1"/>
</dbReference>
<keyword evidence="6 16" id="KW-1133">Transmembrane helix</keyword>
<proteinExistence type="inferred from homology"/>
<keyword evidence="10" id="KW-0238">DNA-binding</keyword>
<keyword evidence="3" id="KW-0813">Transport</keyword>
<organism evidence="20 21">
    <name type="scientific">Lupinus angustifolius</name>
    <name type="common">Narrow-leaved blue lupine</name>
    <dbReference type="NCBI Taxonomy" id="3871"/>
    <lineage>
        <taxon>Eukaryota</taxon>
        <taxon>Viridiplantae</taxon>
        <taxon>Streptophyta</taxon>
        <taxon>Embryophyta</taxon>
        <taxon>Tracheophyta</taxon>
        <taxon>Spermatophyta</taxon>
        <taxon>Magnoliopsida</taxon>
        <taxon>eudicotyledons</taxon>
        <taxon>Gunneridae</taxon>
        <taxon>Pentapetalae</taxon>
        <taxon>rosids</taxon>
        <taxon>fabids</taxon>
        <taxon>Fabales</taxon>
        <taxon>Fabaceae</taxon>
        <taxon>Papilionoideae</taxon>
        <taxon>50 kb inversion clade</taxon>
        <taxon>genistoids sensu lato</taxon>
        <taxon>core genistoids</taxon>
        <taxon>Genisteae</taxon>
        <taxon>Lupinus</taxon>
    </lineage>
</organism>
<evidence type="ECO:0000313" key="20">
    <source>
        <dbReference type="EMBL" id="OIW05879.1"/>
    </source>
</evidence>
<dbReference type="GO" id="GO:0016192">
    <property type="term" value="P:vesicle-mediated transport"/>
    <property type="evidence" value="ECO:0007669"/>
    <property type="project" value="InterPro"/>
</dbReference>
<evidence type="ECO:0000256" key="7">
    <source>
        <dbReference type="ARBA" id="ARBA00023015"/>
    </source>
</evidence>
<gene>
    <name evidence="20" type="ORF">TanjilG_23665</name>
</gene>
<dbReference type="InterPro" id="IPR010908">
    <property type="entry name" value="Longin_dom"/>
</dbReference>
<dbReference type="PROSITE" id="PS51005">
    <property type="entry name" value="NAC"/>
    <property type="match status" value="1"/>
</dbReference>
<evidence type="ECO:0000313" key="21">
    <source>
        <dbReference type="Proteomes" id="UP000188354"/>
    </source>
</evidence>
<dbReference type="STRING" id="3871.A0A4P1RAG2"/>
<dbReference type="Pfam" id="PF02365">
    <property type="entry name" value="NAM"/>
    <property type="match status" value="1"/>
</dbReference>
<dbReference type="PROSITE" id="PS50892">
    <property type="entry name" value="V_SNARE"/>
    <property type="match status" value="1"/>
</dbReference>